<gene>
    <name evidence="2" type="ORF">P691DRAFT_767471</name>
</gene>
<organism evidence="2 3">
    <name type="scientific">Macrolepiota fuliginosa MF-IS2</name>
    <dbReference type="NCBI Taxonomy" id="1400762"/>
    <lineage>
        <taxon>Eukaryota</taxon>
        <taxon>Fungi</taxon>
        <taxon>Dikarya</taxon>
        <taxon>Basidiomycota</taxon>
        <taxon>Agaricomycotina</taxon>
        <taxon>Agaricomycetes</taxon>
        <taxon>Agaricomycetidae</taxon>
        <taxon>Agaricales</taxon>
        <taxon>Agaricineae</taxon>
        <taxon>Agaricaceae</taxon>
        <taxon>Macrolepiota</taxon>
    </lineage>
</organism>
<reference evidence="2" key="1">
    <citation type="submission" date="2020-11" db="EMBL/GenBank/DDBJ databases">
        <authorList>
            <consortium name="DOE Joint Genome Institute"/>
            <person name="Ahrendt S."/>
            <person name="Riley R."/>
            <person name="Andreopoulos W."/>
            <person name="Labutti K."/>
            <person name="Pangilinan J."/>
            <person name="Ruiz-Duenas F.J."/>
            <person name="Barrasa J.M."/>
            <person name="Sanchez-Garcia M."/>
            <person name="Camarero S."/>
            <person name="Miyauchi S."/>
            <person name="Serrano A."/>
            <person name="Linde D."/>
            <person name="Babiker R."/>
            <person name="Drula E."/>
            <person name="Ayuso-Fernandez I."/>
            <person name="Pacheco R."/>
            <person name="Padilla G."/>
            <person name="Ferreira P."/>
            <person name="Barriuso J."/>
            <person name="Kellner H."/>
            <person name="Castanera R."/>
            <person name="Alfaro M."/>
            <person name="Ramirez L."/>
            <person name="Pisabarro A.G."/>
            <person name="Kuo A."/>
            <person name="Tritt A."/>
            <person name="Lipzen A."/>
            <person name="He G."/>
            <person name="Yan M."/>
            <person name="Ng V."/>
            <person name="Cullen D."/>
            <person name="Martin F."/>
            <person name="Rosso M.-N."/>
            <person name="Henrissat B."/>
            <person name="Hibbett D."/>
            <person name="Martinez A.T."/>
            <person name="Grigoriev I.V."/>
        </authorList>
    </citation>
    <scope>NUCLEOTIDE SEQUENCE</scope>
    <source>
        <strain evidence="2">MF-IS2</strain>
    </source>
</reference>
<evidence type="ECO:0000313" key="2">
    <source>
        <dbReference type="EMBL" id="KAF9440635.1"/>
    </source>
</evidence>
<accession>A0A9P6BWP0</accession>
<sequence length="101" mass="11513">MVELGKILKLINNVLLEFFSWMCLFVLYFSHAGKRPSDPHDMSLFIINTLKQNADSIFNEDKINSGVQVFTFFSTEAHVFIPPAWMGYDRNGHTKISGAVD</sequence>
<evidence type="ECO:0000256" key="1">
    <source>
        <dbReference type="SAM" id="Phobius"/>
    </source>
</evidence>
<evidence type="ECO:0000313" key="3">
    <source>
        <dbReference type="Proteomes" id="UP000807342"/>
    </source>
</evidence>
<keyword evidence="1" id="KW-0812">Transmembrane</keyword>
<keyword evidence="3" id="KW-1185">Reference proteome</keyword>
<keyword evidence="1" id="KW-1133">Transmembrane helix</keyword>
<protein>
    <submittedName>
        <fullName evidence="2">Uncharacterized protein</fullName>
    </submittedName>
</protein>
<dbReference type="Proteomes" id="UP000807342">
    <property type="component" value="Unassembled WGS sequence"/>
</dbReference>
<proteinExistence type="predicted"/>
<feature type="transmembrane region" description="Helical" evidence="1">
    <location>
        <begin position="7"/>
        <end position="29"/>
    </location>
</feature>
<name>A0A9P6BWP0_9AGAR</name>
<keyword evidence="1" id="KW-0472">Membrane</keyword>
<comment type="caution">
    <text evidence="2">The sequence shown here is derived from an EMBL/GenBank/DDBJ whole genome shotgun (WGS) entry which is preliminary data.</text>
</comment>
<dbReference type="AlphaFoldDB" id="A0A9P6BWP0"/>
<dbReference type="EMBL" id="MU152373">
    <property type="protein sequence ID" value="KAF9440635.1"/>
    <property type="molecule type" value="Genomic_DNA"/>
</dbReference>